<protein>
    <submittedName>
        <fullName evidence="2">Uncharacterized protein</fullName>
    </submittedName>
</protein>
<name>A0A2W1BU67_HELAM</name>
<accession>A0A2W1BU67</accession>
<dbReference type="Proteomes" id="UP000249218">
    <property type="component" value="Unassembled WGS sequence"/>
</dbReference>
<organism evidence="2 3">
    <name type="scientific">Helicoverpa armigera</name>
    <name type="common">Cotton bollworm</name>
    <name type="synonym">Heliothis armigera</name>
    <dbReference type="NCBI Taxonomy" id="29058"/>
    <lineage>
        <taxon>Eukaryota</taxon>
        <taxon>Metazoa</taxon>
        <taxon>Ecdysozoa</taxon>
        <taxon>Arthropoda</taxon>
        <taxon>Hexapoda</taxon>
        <taxon>Insecta</taxon>
        <taxon>Pterygota</taxon>
        <taxon>Neoptera</taxon>
        <taxon>Endopterygota</taxon>
        <taxon>Lepidoptera</taxon>
        <taxon>Glossata</taxon>
        <taxon>Ditrysia</taxon>
        <taxon>Noctuoidea</taxon>
        <taxon>Noctuidae</taxon>
        <taxon>Heliothinae</taxon>
        <taxon>Helicoverpa</taxon>
    </lineage>
</organism>
<keyword evidence="3" id="KW-1185">Reference proteome</keyword>
<proteinExistence type="predicted"/>
<evidence type="ECO:0000256" key="1">
    <source>
        <dbReference type="SAM" id="MobiDB-lite"/>
    </source>
</evidence>
<reference evidence="2 3" key="1">
    <citation type="journal article" date="2017" name="BMC Biol.">
        <title>Genomic innovations, transcriptional plasticity and gene loss underlying the evolution and divergence of two highly polyphagous and invasive Helicoverpa pest species.</title>
        <authorList>
            <person name="Pearce S.L."/>
            <person name="Clarke D.F."/>
            <person name="East P.D."/>
            <person name="Elfekih S."/>
            <person name="Gordon K.H."/>
            <person name="Jermiin L.S."/>
            <person name="McGaughran A."/>
            <person name="Oakeshott J.G."/>
            <person name="Papanikolaou A."/>
            <person name="Perera O.P."/>
            <person name="Rane R.V."/>
            <person name="Richards S."/>
            <person name="Tay W.T."/>
            <person name="Walsh T.K."/>
            <person name="Anderson A."/>
            <person name="Anderson C.J."/>
            <person name="Asgari S."/>
            <person name="Board P.G."/>
            <person name="Bretschneider A."/>
            <person name="Campbell P.M."/>
            <person name="Chertemps T."/>
            <person name="Christeller J.T."/>
            <person name="Coppin C.W."/>
            <person name="Downes S.J."/>
            <person name="Duan G."/>
            <person name="Farnsworth C.A."/>
            <person name="Good R.T."/>
            <person name="Han L.B."/>
            <person name="Han Y.C."/>
            <person name="Hatje K."/>
            <person name="Horne I."/>
            <person name="Huang Y.P."/>
            <person name="Hughes D.S."/>
            <person name="Jacquin-Joly E."/>
            <person name="James W."/>
            <person name="Jhangiani S."/>
            <person name="Kollmar M."/>
            <person name="Kuwar S.S."/>
            <person name="Li S."/>
            <person name="Liu N.Y."/>
            <person name="Maibeche M.T."/>
            <person name="Miller J.R."/>
            <person name="Montagne N."/>
            <person name="Perry T."/>
            <person name="Qu J."/>
            <person name="Song S.V."/>
            <person name="Sutton G.G."/>
            <person name="Vogel H."/>
            <person name="Walenz B.P."/>
            <person name="Xu W."/>
            <person name="Zhang H.J."/>
            <person name="Zou Z."/>
            <person name="Batterham P."/>
            <person name="Edwards O.R."/>
            <person name="Feyereisen R."/>
            <person name="Gibbs R.A."/>
            <person name="Heckel D.G."/>
            <person name="McGrath A."/>
            <person name="Robin C."/>
            <person name="Scherer S.E."/>
            <person name="Worley K.C."/>
            <person name="Wu Y.D."/>
        </authorList>
    </citation>
    <scope>NUCLEOTIDE SEQUENCE [LARGE SCALE GENOMIC DNA]</scope>
    <source>
        <strain evidence="2">Harm_GR_Male_#8</strain>
        <tissue evidence="2">Whole organism</tissue>
    </source>
</reference>
<evidence type="ECO:0000313" key="3">
    <source>
        <dbReference type="Proteomes" id="UP000249218"/>
    </source>
</evidence>
<sequence>MLYKFGSTEHSSRRLQVTIKMAFKILSIFLLVCLVGSIHSASFERVKREDGEETTAAPATETTDSGTTAPPSSTSTSTKSPLDFGAIFGNFGQIFPSNNGNGQNWYEGASSFLTNVPNWFGQQRS</sequence>
<evidence type="ECO:0000313" key="2">
    <source>
        <dbReference type="EMBL" id="PZC77891.1"/>
    </source>
</evidence>
<feature type="compositionally biased region" description="Low complexity" evidence="1">
    <location>
        <begin position="54"/>
        <end position="81"/>
    </location>
</feature>
<gene>
    <name evidence="2" type="primary">HaOG202772</name>
    <name evidence="2" type="ORF">B5X24_HaOG202772</name>
</gene>
<dbReference type="AlphaFoldDB" id="A0A2W1BU67"/>
<feature type="region of interest" description="Disordered" evidence="1">
    <location>
        <begin position="45"/>
        <end position="81"/>
    </location>
</feature>
<dbReference type="EMBL" id="KZ149917">
    <property type="protein sequence ID" value="PZC77891.1"/>
    <property type="molecule type" value="Genomic_DNA"/>
</dbReference>
<dbReference type="OrthoDB" id="191529at2759"/>